<dbReference type="CTD" id="56776"/>
<dbReference type="InterPro" id="IPR015425">
    <property type="entry name" value="FH2_Formin"/>
</dbReference>
<dbReference type="GO" id="GO:0051015">
    <property type="term" value="F:actin filament binding"/>
    <property type="evidence" value="ECO:0007669"/>
    <property type="project" value="TreeGrafter"/>
</dbReference>
<feature type="compositionally biased region" description="Low complexity" evidence="2">
    <location>
        <begin position="284"/>
        <end position="311"/>
    </location>
</feature>
<evidence type="ECO:0000259" key="3">
    <source>
        <dbReference type="PROSITE" id="PS51444"/>
    </source>
</evidence>
<dbReference type="Proteomes" id="UP000248481">
    <property type="component" value="Chromosome 6"/>
</dbReference>
<dbReference type="GO" id="GO:0030866">
    <property type="term" value="P:cortical actin cytoskeleton organization"/>
    <property type="evidence" value="ECO:0007669"/>
    <property type="project" value="TreeGrafter"/>
</dbReference>
<feature type="domain" description="FH2" evidence="3">
    <location>
        <begin position="582"/>
        <end position="958"/>
    </location>
</feature>
<dbReference type="AlphaFoldDB" id="A0A2Y9GGW3"/>
<feature type="compositionally biased region" description="Basic and acidic residues" evidence="2">
    <location>
        <begin position="60"/>
        <end position="69"/>
    </location>
</feature>
<keyword evidence="4" id="KW-1185">Reference proteome</keyword>
<evidence type="ECO:0000256" key="2">
    <source>
        <dbReference type="SAM" id="MobiDB-lite"/>
    </source>
</evidence>
<gene>
    <name evidence="5" type="primary">FMN2</name>
</gene>
<feature type="compositionally biased region" description="Acidic residues" evidence="2">
    <location>
        <begin position="329"/>
        <end position="340"/>
    </location>
</feature>
<feature type="region of interest" description="Disordered" evidence="2">
    <location>
        <begin position="406"/>
        <end position="449"/>
    </location>
</feature>
<dbReference type="Pfam" id="PF02181">
    <property type="entry name" value="FH2"/>
    <property type="match status" value="1"/>
</dbReference>
<name>A0A2Y9GGW3_NEOSC</name>
<dbReference type="GO" id="GO:0005737">
    <property type="term" value="C:cytoplasm"/>
    <property type="evidence" value="ECO:0007669"/>
    <property type="project" value="TreeGrafter"/>
</dbReference>
<comment type="similarity">
    <text evidence="1">Belongs to the formin homology family. Cappuccino subfamily.</text>
</comment>
<dbReference type="SMART" id="SM00498">
    <property type="entry name" value="FH2"/>
    <property type="match status" value="1"/>
</dbReference>
<dbReference type="PROSITE" id="PS51444">
    <property type="entry name" value="FH2"/>
    <property type="match status" value="1"/>
</dbReference>
<feature type="region of interest" description="Disordered" evidence="2">
    <location>
        <begin position="122"/>
        <end position="156"/>
    </location>
</feature>
<dbReference type="GeneID" id="110574053"/>
<feature type="compositionally biased region" description="Low complexity" evidence="2">
    <location>
        <begin position="411"/>
        <end position="425"/>
    </location>
</feature>
<feature type="compositionally biased region" description="Basic and acidic residues" evidence="2">
    <location>
        <begin position="615"/>
        <end position="626"/>
    </location>
</feature>
<feature type="compositionally biased region" description="Basic and acidic residues" evidence="2">
    <location>
        <begin position="27"/>
        <end position="36"/>
    </location>
</feature>
<dbReference type="STRING" id="29088.A0A2Y9GGW3"/>
<organism evidence="4 5">
    <name type="scientific">Neomonachus schauinslandi</name>
    <name type="common">Hawaiian monk seal</name>
    <name type="synonym">Monachus schauinslandi</name>
    <dbReference type="NCBI Taxonomy" id="29088"/>
    <lineage>
        <taxon>Eukaryota</taxon>
        <taxon>Metazoa</taxon>
        <taxon>Chordata</taxon>
        <taxon>Craniata</taxon>
        <taxon>Vertebrata</taxon>
        <taxon>Euteleostomi</taxon>
        <taxon>Mammalia</taxon>
        <taxon>Eutheria</taxon>
        <taxon>Laurasiatheria</taxon>
        <taxon>Carnivora</taxon>
        <taxon>Caniformia</taxon>
        <taxon>Pinnipedia</taxon>
        <taxon>Phocidae</taxon>
        <taxon>Monachinae</taxon>
        <taxon>Monachini</taxon>
        <taxon>Neomonachus</taxon>
    </lineage>
</organism>
<dbReference type="InParanoid" id="A0A2Y9GGW3"/>
<feature type="compositionally biased region" description="Low complexity" evidence="2">
    <location>
        <begin position="371"/>
        <end position="383"/>
    </location>
</feature>
<feature type="region of interest" description="Disordered" evidence="2">
    <location>
        <begin position="1"/>
        <end position="96"/>
    </location>
</feature>
<feature type="compositionally biased region" description="Low complexity" evidence="2">
    <location>
        <begin position="201"/>
        <end position="226"/>
    </location>
</feature>
<dbReference type="PANTHER" id="PTHR45920:SF7">
    <property type="entry name" value="FORMIN-G"/>
    <property type="match status" value="1"/>
</dbReference>
<proteinExistence type="inferred from homology"/>
<feature type="region of interest" description="Disordered" evidence="2">
    <location>
        <begin position="597"/>
        <end position="636"/>
    </location>
</feature>
<evidence type="ECO:0000256" key="1">
    <source>
        <dbReference type="ARBA" id="ARBA00005271"/>
    </source>
</evidence>
<dbReference type="InterPro" id="IPR042201">
    <property type="entry name" value="FH2_Formin_sf"/>
</dbReference>
<dbReference type="Gene3D" id="1.20.58.2220">
    <property type="entry name" value="Formin, FH2 domain"/>
    <property type="match status" value="1"/>
</dbReference>
<feature type="compositionally biased region" description="Basic and acidic residues" evidence="2">
    <location>
        <begin position="1"/>
        <end position="17"/>
    </location>
</feature>
<dbReference type="PANTHER" id="PTHR45920">
    <property type="entry name" value="FORMIN HOMOLOGY 2 DOMAIN CONTAINING, ISOFORM I"/>
    <property type="match status" value="1"/>
</dbReference>
<accession>A0A2Y9GGW3</accession>
<protein>
    <submittedName>
        <fullName evidence="5">Formin-2</fullName>
    </submittedName>
</protein>
<dbReference type="KEGG" id="nsu:110574053"/>
<dbReference type="SUPFAM" id="SSF101447">
    <property type="entry name" value="Formin homology 2 domain (FH2 domain)"/>
    <property type="match status" value="1"/>
</dbReference>
<evidence type="ECO:0000313" key="4">
    <source>
        <dbReference type="Proteomes" id="UP000248481"/>
    </source>
</evidence>
<evidence type="ECO:0000313" key="5">
    <source>
        <dbReference type="RefSeq" id="XP_021538353.1"/>
    </source>
</evidence>
<feature type="region of interest" description="Disordered" evidence="2">
    <location>
        <begin position="201"/>
        <end position="391"/>
    </location>
</feature>
<dbReference type="GO" id="GO:0005856">
    <property type="term" value="C:cytoskeleton"/>
    <property type="evidence" value="ECO:0007669"/>
    <property type="project" value="TreeGrafter"/>
</dbReference>
<sequence length="982" mass="105616">MGNQDGKLKRSAGDALHEGGSSAEDAVGPRDVEATKKGSGGKKALGKHGKGGGGGGGGEPGKKKSKSESRASVFSNLRIRKNLSKGKSTGGSREDVLDSQALQTGELDSAHSLVTKTPDLSLSADETGLSDTECADPFEVARPSGHGPTDAGVGGRVVLEDLETAVGMQDGQRTSSGSDTDIYSFHSATEQEDLLSDIQQAIRQQQQRQQQRGSEEPAAPSAAASPQPGAFLGLDQYLLGSSSAAREAPCSPDPERALSALSDLPGSLATEPQVPEQPPPPSGPGALAMPGLPEGQPAAAASPSSPAFPFPEARPGEGSARAAGPGAGDTDEEGEEDAFEDAPRDSPGETWGPGVGEIPPRLGAEPEGEPSRPGAPAAASLPSSPAPSPRCFKPYPLITPCYIKTTTRQLSSPNHSPSQSPSQSPRIKRRLEPSLSRGPRAALVSAAAPAKKHRAESGLACGLSRSADWTEELGSRAPPAGGSAHLLERGAASEGSGGAPPAQAAKVSGAQAAADCFQNVFTGRTLLEKLFSQQENGPPEEAEKFCSRIIAMGLLLPFSDCFREPCDRNAQSSSAPFDQDQLYTWAAVSQPTHSLDYTEGQFPRRVPSVWPPSKPPDEEHRPKDAETESQSAVLETPKKCSDAVQRVVKLLSNKRSQAVGILMSSLHLDMKDIQHAVVNLDNSVVDLETLQALYENRAQSDELEKIEKHGRSSKDKENAKSLDKPEQFLYELSLIPNFSERVFCILFQSTFSESICSIRRKLELLQKLCETLKNGPGVMQILGLVLAFGNYMNGGNKTRGQADGFGLDILPKLKDVKSSDNSRSLLSYIVSYYLRNFDEDAGKEQCVFPLPEPQDLFQASQMKFEDFQKDLRKLKKDLKAKIDQEAEENSLTETHKCFLETTAYFFMKPKIGEKEVSPNVFFSIWHEFSSDFKDFWKKENKLILQERVKEAEEVCRQKKGKSLYKIKPRHDSGIKAKISMKT</sequence>
<reference evidence="5" key="1">
    <citation type="submission" date="2025-08" db="UniProtKB">
        <authorList>
            <consortium name="RefSeq"/>
        </authorList>
    </citation>
    <scope>IDENTIFICATION</scope>
    <source>
        <tissue evidence="5">Blood</tissue>
    </source>
</reference>
<dbReference type="RefSeq" id="XP_021538353.1">
    <property type="nucleotide sequence ID" value="XM_021682678.2"/>
</dbReference>